<dbReference type="InterPro" id="IPR000719">
    <property type="entry name" value="Prot_kinase_dom"/>
</dbReference>
<dbReference type="EMBL" id="JAVRRT010000009">
    <property type="protein sequence ID" value="KAK5168623.1"/>
    <property type="molecule type" value="Genomic_DNA"/>
</dbReference>
<dbReference type="GO" id="GO:0005524">
    <property type="term" value="F:ATP binding"/>
    <property type="evidence" value="ECO:0007669"/>
    <property type="project" value="UniProtKB-KW"/>
</dbReference>
<evidence type="ECO:0000256" key="3">
    <source>
        <dbReference type="ARBA" id="ARBA00022741"/>
    </source>
</evidence>
<keyword evidence="8" id="KW-0418">Kinase</keyword>
<dbReference type="SUPFAM" id="SSF56112">
    <property type="entry name" value="Protein kinase-like (PK-like)"/>
    <property type="match status" value="1"/>
</dbReference>
<dbReference type="InterPro" id="IPR011009">
    <property type="entry name" value="Kinase-like_dom_sf"/>
</dbReference>
<evidence type="ECO:0000259" key="7">
    <source>
        <dbReference type="PROSITE" id="PS50011"/>
    </source>
</evidence>
<evidence type="ECO:0000256" key="4">
    <source>
        <dbReference type="ARBA" id="ARBA00022840"/>
    </source>
</evidence>
<dbReference type="Gene3D" id="1.10.510.10">
    <property type="entry name" value="Transferase(Phosphotransferase) domain 1"/>
    <property type="match status" value="1"/>
</dbReference>
<dbReference type="PROSITE" id="PS50011">
    <property type="entry name" value="PROTEIN_KINASE_DOM"/>
    <property type="match status" value="1"/>
</dbReference>
<proteinExistence type="inferred from homology"/>
<dbReference type="Pfam" id="PF00069">
    <property type="entry name" value="Pkinase"/>
    <property type="match status" value="1"/>
</dbReference>
<gene>
    <name evidence="8" type="primary">CSK1</name>
    <name evidence="8" type="ORF">LTR77_005932</name>
</gene>
<keyword evidence="4" id="KW-0067">ATP-binding</keyword>
<dbReference type="AlphaFoldDB" id="A0AAV9P6I5"/>
<dbReference type="GO" id="GO:0005737">
    <property type="term" value="C:cytoplasm"/>
    <property type="evidence" value="ECO:0007669"/>
    <property type="project" value="TreeGrafter"/>
</dbReference>
<protein>
    <recommendedName>
        <fullName evidence="2">cyclin-dependent kinase</fullName>
        <ecNumber evidence="2">2.7.11.22</ecNumber>
    </recommendedName>
</protein>
<dbReference type="Gene3D" id="3.30.200.20">
    <property type="entry name" value="Phosphorylase Kinase, domain 1"/>
    <property type="match status" value="1"/>
</dbReference>
<dbReference type="GO" id="GO:0005634">
    <property type="term" value="C:nucleus"/>
    <property type="evidence" value="ECO:0007669"/>
    <property type="project" value="TreeGrafter"/>
</dbReference>
<name>A0AAV9P6I5_9PEZI</name>
<comment type="similarity">
    <text evidence="1">Belongs to the protein kinase superfamily. CMGC Ser/Thr protein kinase family. CDC2/CDKX subfamily.</text>
</comment>
<evidence type="ECO:0000256" key="5">
    <source>
        <dbReference type="ARBA" id="ARBA00047811"/>
    </source>
</evidence>
<accession>A0AAV9P6I5</accession>
<evidence type="ECO:0000256" key="6">
    <source>
        <dbReference type="ARBA" id="ARBA00048367"/>
    </source>
</evidence>
<dbReference type="GO" id="GO:0000307">
    <property type="term" value="C:cyclin-dependent protein kinase holoenzyme complex"/>
    <property type="evidence" value="ECO:0007669"/>
    <property type="project" value="TreeGrafter"/>
</dbReference>
<dbReference type="PANTHER" id="PTHR24056">
    <property type="entry name" value="CELL DIVISION PROTEIN KINASE"/>
    <property type="match status" value="1"/>
</dbReference>
<dbReference type="EC" id="2.7.11.22" evidence="2"/>
<dbReference type="InterPro" id="IPR008271">
    <property type="entry name" value="Ser/Thr_kinase_AS"/>
</dbReference>
<dbReference type="SMART" id="SM00220">
    <property type="entry name" value="S_TKc"/>
    <property type="match status" value="1"/>
</dbReference>
<sequence>MEPQLHDTGMTIGRYTHVQHYKDGLFSEIFKALVPAAERQPTDPVLVALKVTTLFDNTPPHDAAKEARLLEAAKGQNIVPLLESFQRPSGRLNMVFPFMPHDLGILLQRKQITKGTGRAIIRDLFSGLKHLHHLGIIHRDIKPSNILLASSDGPAYIADFGIAWSPHDKASEPADQKILDVGTTCYRPPELLFGNQKYDSTLDMWAAGCVAAQVVCLDGKTLFDAGDLGSELALIKSIFESLGTPDVEVWPEAATFPDWGKMNFKQYPGKSWEELLPGAGQNARELVRGLVVFESGWRLTAEAALEHGYLKTS</sequence>
<dbReference type="GO" id="GO:0010389">
    <property type="term" value="P:regulation of G2/M transition of mitotic cell cycle"/>
    <property type="evidence" value="ECO:0007669"/>
    <property type="project" value="TreeGrafter"/>
</dbReference>
<comment type="caution">
    <text evidence="8">The sequence shown here is derived from an EMBL/GenBank/DDBJ whole genome shotgun (WGS) entry which is preliminary data.</text>
</comment>
<comment type="catalytic activity">
    <reaction evidence="6">
        <text>L-seryl-[protein] + ATP = O-phospho-L-seryl-[protein] + ADP + H(+)</text>
        <dbReference type="Rhea" id="RHEA:17989"/>
        <dbReference type="Rhea" id="RHEA-COMP:9863"/>
        <dbReference type="Rhea" id="RHEA-COMP:11604"/>
        <dbReference type="ChEBI" id="CHEBI:15378"/>
        <dbReference type="ChEBI" id="CHEBI:29999"/>
        <dbReference type="ChEBI" id="CHEBI:30616"/>
        <dbReference type="ChEBI" id="CHEBI:83421"/>
        <dbReference type="ChEBI" id="CHEBI:456216"/>
        <dbReference type="EC" id="2.7.11.22"/>
    </reaction>
</comment>
<evidence type="ECO:0000313" key="8">
    <source>
        <dbReference type="EMBL" id="KAK5168623.1"/>
    </source>
</evidence>
<dbReference type="GO" id="GO:0030332">
    <property type="term" value="F:cyclin binding"/>
    <property type="evidence" value="ECO:0007669"/>
    <property type="project" value="TreeGrafter"/>
</dbReference>
<evidence type="ECO:0000256" key="1">
    <source>
        <dbReference type="ARBA" id="ARBA00006485"/>
    </source>
</evidence>
<dbReference type="PROSITE" id="PS00108">
    <property type="entry name" value="PROTEIN_KINASE_ST"/>
    <property type="match status" value="1"/>
</dbReference>
<dbReference type="InterPro" id="IPR050108">
    <property type="entry name" value="CDK"/>
</dbReference>
<keyword evidence="8" id="KW-0808">Transferase</keyword>
<dbReference type="PANTHER" id="PTHR24056:SF576">
    <property type="entry name" value="SERINE_THREONINE-PROTEIN KINASE CSK1"/>
    <property type="match status" value="1"/>
</dbReference>
<evidence type="ECO:0000256" key="2">
    <source>
        <dbReference type="ARBA" id="ARBA00012425"/>
    </source>
</evidence>
<comment type="catalytic activity">
    <reaction evidence="5">
        <text>L-threonyl-[protein] + ATP = O-phospho-L-threonyl-[protein] + ADP + H(+)</text>
        <dbReference type="Rhea" id="RHEA:46608"/>
        <dbReference type="Rhea" id="RHEA-COMP:11060"/>
        <dbReference type="Rhea" id="RHEA-COMP:11605"/>
        <dbReference type="ChEBI" id="CHEBI:15378"/>
        <dbReference type="ChEBI" id="CHEBI:30013"/>
        <dbReference type="ChEBI" id="CHEBI:30616"/>
        <dbReference type="ChEBI" id="CHEBI:61977"/>
        <dbReference type="ChEBI" id="CHEBI:456216"/>
        <dbReference type="EC" id="2.7.11.22"/>
    </reaction>
</comment>
<dbReference type="GO" id="GO:0000082">
    <property type="term" value="P:G1/S transition of mitotic cell cycle"/>
    <property type="evidence" value="ECO:0007669"/>
    <property type="project" value="TreeGrafter"/>
</dbReference>
<organism evidence="8 9">
    <name type="scientific">Saxophila tyrrhenica</name>
    <dbReference type="NCBI Taxonomy" id="1690608"/>
    <lineage>
        <taxon>Eukaryota</taxon>
        <taxon>Fungi</taxon>
        <taxon>Dikarya</taxon>
        <taxon>Ascomycota</taxon>
        <taxon>Pezizomycotina</taxon>
        <taxon>Dothideomycetes</taxon>
        <taxon>Dothideomycetidae</taxon>
        <taxon>Mycosphaerellales</taxon>
        <taxon>Extremaceae</taxon>
        <taxon>Saxophila</taxon>
    </lineage>
</organism>
<keyword evidence="3" id="KW-0547">Nucleotide-binding</keyword>
<dbReference type="Proteomes" id="UP001337655">
    <property type="component" value="Unassembled WGS sequence"/>
</dbReference>
<dbReference type="GO" id="GO:0010468">
    <property type="term" value="P:regulation of gene expression"/>
    <property type="evidence" value="ECO:0007669"/>
    <property type="project" value="TreeGrafter"/>
</dbReference>
<keyword evidence="9" id="KW-1185">Reference proteome</keyword>
<dbReference type="RefSeq" id="XP_064658089.1">
    <property type="nucleotide sequence ID" value="XM_064803174.1"/>
</dbReference>
<dbReference type="GO" id="GO:0004693">
    <property type="term" value="F:cyclin-dependent protein serine/threonine kinase activity"/>
    <property type="evidence" value="ECO:0007669"/>
    <property type="project" value="UniProtKB-EC"/>
</dbReference>
<feature type="domain" description="Protein kinase" evidence="7">
    <location>
        <begin position="15"/>
        <end position="310"/>
    </location>
</feature>
<evidence type="ECO:0000313" key="9">
    <source>
        <dbReference type="Proteomes" id="UP001337655"/>
    </source>
</evidence>
<dbReference type="GeneID" id="89927272"/>
<reference evidence="8 9" key="1">
    <citation type="submission" date="2023-08" db="EMBL/GenBank/DDBJ databases">
        <title>Black Yeasts Isolated from many extreme environments.</title>
        <authorList>
            <person name="Coleine C."/>
            <person name="Stajich J.E."/>
            <person name="Selbmann L."/>
        </authorList>
    </citation>
    <scope>NUCLEOTIDE SEQUENCE [LARGE SCALE GENOMIC DNA]</scope>
    <source>
        <strain evidence="8 9">CCFEE 5935</strain>
    </source>
</reference>
<dbReference type="GO" id="GO:0007165">
    <property type="term" value="P:signal transduction"/>
    <property type="evidence" value="ECO:0007669"/>
    <property type="project" value="TreeGrafter"/>
</dbReference>